<sequence length="466" mass="52637">MHKLVAIVGSGPSGIFLAQELMKQMGPNVKIDIFDKHLTPFGLLRHGISPFHQKLKNKFVNTFEEVLSNSNFIGGVEIGKHLRLQELLDNYHSVALAHGANSDWELGVPGEHLFGNLPAFDFVNWYNGNPEFKDQEEYIEEVLMRAKSVAVIGQGNVAMDVAHMLVSSPSSRMETTMPTNVVKTLNRSHIQTVYLIGRRGPLQTAFSTGELNELAKISDCLVDISPIALQMIQDNDTEKEVLKKSKKWKSKAKLMKKIHTRYIEAVRNGLDQKMPTIRLVFRRSPKEIIGDKHDYVRTLVLEHNRLEYKDTADPRGAKCIKTGILETLPIEAVCRSIGYKVGDVVSEGENPLEIKKNRLVNQEGRVKGYKNLYTCGWAKRGPTGIVSTNFKCSIETAKTIISDFKTQESSEVKKGMEVVSKLLNQRNVKFGSQEAWERIRKAEEKIGRIINEKKKIDKIAKEEKKN</sequence>
<dbReference type="Gene3D" id="3.50.50.60">
    <property type="entry name" value="FAD/NAD(P)-binding domain"/>
    <property type="match status" value="1"/>
</dbReference>
<dbReference type="Proteomes" id="UP001146793">
    <property type="component" value="Unassembled WGS sequence"/>
</dbReference>
<dbReference type="GO" id="GO:0005739">
    <property type="term" value="C:mitochondrion"/>
    <property type="evidence" value="ECO:0007669"/>
    <property type="project" value="UniProtKB-SubCell"/>
</dbReference>
<evidence type="ECO:0000256" key="1">
    <source>
        <dbReference type="ARBA" id="ARBA00001974"/>
    </source>
</evidence>
<comment type="caution">
    <text evidence="11">The sequence shown here is derived from an EMBL/GenBank/DDBJ whole genome shotgun (WGS) entry which is preliminary data.</text>
</comment>
<comment type="catalytic activity">
    <reaction evidence="7 8">
        <text>2 reduced [adrenodoxin] + NADP(+) + H(+) = 2 oxidized [adrenodoxin] + NADPH</text>
        <dbReference type="Rhea" id="RHEA:42312"/>
        <dbReference type="Rhea" id="RHEA-COMP:9998"/>
        <dbReference type="Rhea" id="RHEA-COMP:9999"/>
        <dbReference type="ChEBI" id="CHEBI:15378"/>
        <dbReference type="ChEBI" id="CHEBI:33737"/>
        <dbReference type="ChEBI" id="CHEBI:33738"/>
        <dbReference type="ChEBI" id="CHEBI:57783"/>
        <dbReference type="ChEBI" id="CHEBI:58349"/>
        <dbReference type="EC" id="1.18.1.6"/>
    </reaction>
</comment>
<dbReference type="PIRSF" id="PIRSF000362">
    <property type="entry name" value="FNR"/>
    <property type="match status" value="1"/>
</dbReference>
<dbReference type="EC" id="1.18.1.6" evidence="8"/>
<feature type="binding site" evidence="10">
    <location>
        <begin position="154"/>
        <end position="157"/>
    </location>
    <ligand>
        <name>NADP(+)</name>
        <dbReference type="ChEBI" id="CHEBI:58349"/>
    </ligand>
</feature>
<feature type="binding site" evidence="10">
    <location>
        <begin position="198"/>
        <end position="199"/>
    </location>
    <ligand>
        <name>NADP(+)</name>
        <dbReference type="ChEBI" id="CHEBI:58349"/>
    </ligand>
</feature>
<evidence type="ECO:0000256" key="10">
    <source>
        <dbReference type="PIRSR" id="PIRSR000362-2"/>
    </source>
</evidence>
<dbReference type="PANTHER" id="PTHR48467:SF1">
    <property type="entry name" value="GLUTAMATE SYNTHASE 1 [NADH], CHLOROPLASTIC-LIKE"/>
    <property type="match status" value="1"/>
</dbReference>
<evidence type="ECO:0000256" key="2">
    <source>
        <dbReference type="ARBA" id="ARBA00008312"/>
    </source>
</evidence>
<feature type="binding site" evidence="9">
    <location>
        <position position="377"/>
    </location>
    <ligand>
        <name>FAD</name>
        <dbReference type="ChEBI" id="CHEBI:57692"/>
    </ligand>
</feature>
<keyword evidence="6 8" id="KW-0560">Oxidoreductase</keyword>
<dbReference type="Gene3D" id="3.40.50.720">
    <property type="entry name" value="NAD(P)-binding Rossmann-like Domain"/>
    <property type="match status" value="1"/>
</dbReference>
<name>A0AAV7YBC1_9EUKA</name>
<evidence type="ECO:0000313" key="11">
    <source>
        <dbReference type="EMBL" id="KAJ3425902.1"/>
    </source>
</evidence>
<feature type="binding site" evidence="10">
    <location>
        <position position="210"/>
    </location>
    <ligand>
        <name>NADP(+)</name>
        <dbReference type="ChEBI" id="CHEBI:58349"/>
    </ligand>
</feature>
<evidence type="ECO:0000256" key="9">
    <source>
        <dbReference type="PIRSR" id="PIRSR000362-1"/>
    </source>
</evidence>
<feature type="binding site" evidence="9">
    <location>
        <position position="43"/>
    </location>
    <ligand>
        <name>FAD</name>
        <dbReference type="ChEBI" id="CHEBI:57692"/>
    </ligand>
</feature>
<evidence type="ECO:0000256" key="5">
    <source>
        <dbReference type="ARBA" id="ARBA00022857"/>
    </source>
</evidence>
<dbReference type="GO" id="GO:0016491">
    <property type="term" value="F:oxidoreductase activity"/>
    <property type="evidence" value="ECO:0007669"/>
    <property type="project" value="UniProtKB-KW"/>
</dbReference>
<comment type="subcellular location">
    <subcellularLocation>
        <location evidence="8">Mitochondrion</location>
    </subcellularLocation>
</comment>
<proteinExistence type="inferred from homology"/>
<dbReference type="PRINTS" id="PR00419">
    <property type="entry name" value="ADXRDTASE"/>
</dbReference>
<gene>
    <name evidence="11" type="ORF">M0812_28348</name>
</gene>
<reference evidence="11" key="1">
    <citation type="submission" date="2022-08" db="EMBL/GenBank/DDBJ databases">
        <title>Novel sulphate-reducing endosymbionts in the free-living metamonad Anaeramoeba.</title>
        <authorList>
            <person name="Jerlstrom-Hultqvist J."/>
            <person name="Cepicka I."/>
            <person name="Gallot-Lavallee L."/>
            <person name="Salas-Leiva D."/>
            <person name="Curtis B.A."/>
            <person name="Zahonova K."/>
            <person name="Pipaliya S."/>
            <person name="Dacks J."/>
            <person name="Roger A.J."/>
        </authorList>
    </citation>
    <scope>NUCLEOTIDE SEQUENCE</scope>
    <source>
        <strain evidence="11">Busselton2</strain>
    </source>
</reference>
<evidence type="ECO:0000256" key="4">
    <source>
        <dbReference type="ARBA" id="ARBA00022827"/>
    </source>
</evidence>
<feature type="binding site" evidence="9">
    <location>
        <position position="78"/>
    </location>
    <ligand>
        <name>FAD</name>
        <dbReference type="ChEBI" id="CHEBI:57692"/>
    </ligand>
</feature>
<accession>A0AAV7YBC1</accession>
<evidence type="ECO:0000256" key="7">
    <source>
        <dbReference type="ARBA" id="ARBA00048933"/>
    </source>
</evidence>
<dbReference type="InterPro" id="IPR055275">
    <property type="entry name" value="Ferredox_Rdtase"/>
</dbReference>
<dbReference type="AlphaFoldDB" id="A0AAV7YBC1"/>
<comment type="similarity">
    <text evidence="2 8">Belongs to the ferredoxin--NADP reductase type 1 family.</text>
</comment>
<evidence type="ECO:0000256" key="6">
    <source>
        <dbReference type="ARBA" id="ARBA00023002"/>
    </source>
</evidence>
<evidence type="ECO:0000256" key="8">
    <source>
        <dbReference type="PIRNR" id="PIRNR000362"/>
    </source>
</evidence>
<dbReference type="InterPro" id="IPR036188">
    <property type="entry name" value="FAD/NAD-bd_sf"/>
</dbReference>
<keyword evidence="4 8" id="KW-0274">FAD</keyword>
<evidence type="ECO:0000313" key="12">
    <source>
        <dbReference type="Proteomes" id="UP001146793"/>
    </source>
</evidence>
<dbReference type="SUPFAM" id="SSF51971">
    <property type="entry name" value="Nucleotide-binding domain"/>
    <property type="match status" value="1"/>
</dbReference>
<dbReference type="InterPro" id="IPR021163">
    <property type="entry name" value="Ferredox_Rdtase_adrenod"/>
</dbReference>
<organism evidence="11 12">
    <name type="scientific">Anaeramoeba flamelloides</name>
    <dbReference type="NCBI Taxonomy" id="1746091"/>
    <lineage>
        <taxon>Eukaryota</taxon>
        <taxon>Metamonada</taxon>
        <taxon>Anaeramoebidae</taxon>
        <taxon>Anaeramoeba</taxon>
    </lineage>
</organism>
<keyword evidence="3 8" id="KW-0285">Flavoprotein</keyword>
<feature type="binding site" evidence="10">
    <location>
        <position position="384"/>
    </location>
    <ligand>
        <name>NADP(+)</name>
        <dbReference type="ChEBI" id="CHEBI:58349"/>
    </ligand>
</feature>
<dbReference type="PANTHER" id="PTHR48467">
    <property type="entry name" value="GLUTAMATE SYNTHASE 1 [NADH], CHLOROPLASTIC-LIKE"/>
    <property type="match status" value="1"/>
</dbReference>
<keyword evidence="5 8" id="KW-0521">NADP</keyword>
<protein>
    <recommendedName>
        <fullName evidence="8">NADPH:adrenodoxin oxidoreductase, mitochondrial</fullName>
        <ecNumber evidence="8">1.18.1.6</ecNumber>
    </recommendedName>
</protein>
<feature type="binding site" evidence="9">
    <location>
        <position position="13"/>
    </location>
    <ligand>
        <name>FAD</name>
        <dbReference type="ChEBI" id="CHEBI:57692"/>
    </ligand>
</feature>
<keyword evidence="8" id="KW-0496">Mitochondrion</keyword>
<dbReference type="EMBL" id="JANTQA010000070">
    <property type="protein sequence ID" value="KAJ3425902.1"/>
    <property type="molecule type" value="Genomic_DNA"/>
</dbReference>
<evidence type="ECO:0000256" key="3">
    <source>
        <dbReference type="ARBA" id="ARBA00022630"/>
    </source>
</evidence>
<comment type="cofactor">
    <cofactor evidence="1 8 9">
        <name>FAD</name>
        <dbReference type="ChEBI" id="CHEBI:57692"/>
    </cofactor>
</comment>